<dbReference type="PANTHER" id="PTHR12812:SF0">
    <property type="entry name" value="HEPARAN-SULFATE 6-O-SULFOTRANSFERASE"/>
    <property type="match status" value="1"/>
</dbReference>
<name>A0A5B0WE15_RHITR</name>
<gene>
    <name evidence="7" type="ORF">FP026_03260</name>
</gene>
<evidence type="ECO:0000256" key="6">
    <source>
        <dbReference type="ARBA" id="ARBA00023180"/>
    </source>
</evidence>
<protein>
    <submittedName>
        <fullName evidence="7">Sulfotransferase family protein</fullName>
    </submittedName>
</protein>
<keyword evidence="4" id="KW-1133">Transmembrane helix</keyword>
<dbReference type="AlphaFoldDB" id="A0A5B0WE15"/>
<dbReference type="RefSeq" id="WP_149633204.1">
    <property type="nucleotide sequence ID" value="NZ_VNIP01000003.1"/>
</dbReference>
<dbReference type="Proteomes" id="UP000323608">
    <property type="component" value="Unassembled WGS sequence"/>
</dbReference>
<dbReference type="InterPro" id="IPR010635">
    <property type="entry name" value="Heparan_SO4-6-sulfoTrfase"/>
</dbReference>
<evidence type="ECO:0000256" key="5">
    <source>
        <dbReference type="ARBA" id="ARBA00023136"/>
    </source>
</evidence>
<dbReference type="SUPFAM" id="SSF52540">
    <property type="entry name" value="P-loop containing nucleoside triphosphate hydrolases"/>
    <property type="match status" value="1"/>
</dbReference>
<comment type="subcellular location">
    <subcellularLocation>
        <location evidence="1">Membrane</location>
        <topology evidence="1">Single-pass membrane protein</topology>
    </subcellularLocation>
</comment>
<dbReference type="GO" id="GO:0016020">
    <property type="term" value="C:membrane"/>
    <property type="evidence" value="ECO:0007669"/>
    <property type="project" value="UniProtKB-SubCell"/>
</dbReference>
<dbReference type="PANTHER" id="PTHR12812">
    <property type="entry name" value="HEPARAN SULFATE 6-O-SULFOTRANSFERASE 3"/>
    <property type="match status" value="1"/>
</dbReference>
<comment type="caution">
    <text evidence="7">The sequence shown here is derived from an EMBL/GenBank/DDBJ whole genome shotgun (WGS) entry which is preliminary data.</text>
</comment>
<dbReference type="OrthoDB" id="7251180at2"/>
<proteinExistence type="predicted"/>
<evidence type="ECO:0000256" key="2">
    <source>
        <dbReference type="ARBA" id="ARBA00022679"/>
    </source>
</evidence>
<keyword evidence="5" id="KW-0472">Membrane</keyword>
<evidence type="ECO:0000256" key="4">
    <source>
        <dbReference type="ARBA" id="ARBA00022989"/>
    </source>
</evidence>
<dbReference type="InterPro" id="IPR027417">
    <property type="entry name" value="P-loop_NTPase"/>
</dbReference>
<sequence>MVAGGLRDFAHKMRFSRTKCENRYAEALPSEMLALATAVYFLHIPKTAGTTIQHLLAEKFGERIYPEGLWDNLWNENFSPLDNWDVFWGHFGFAFARMLGRPSWIFTFLRDPFERTISHFLHVKRDQGHPYHKYLLNKTFEEFVFDPVAVPLVYNVQSRYLAYPFSADACGARIPPGQTTNAVSVTWELMSYGMKDDEIHSCAFTALDKINFVGFVEHMDESVNQLARHLDLNVGEIPKLNVSAIGNQIEDISDRARERVAKLTLIDKELYDAARAKFTGMGALRP</sequence>
<keyword evidence="3" id="KW-0812">Transmembrane</keyword>
<keyword evidence="6" id="KW-0325">Glycoprotein</keyword>
<accession>A0A5B0WE15</accession>
<dbReference type="Gene3D" id="3.40.50.300">
    <property type="entry name" value="P-loop containing nucleotide triphosphate hydrolases"/>
    <property type="match status" value="1"/>
</dbReference>
<dbReference type="EMBL" id="VNIP01000003">
    <property type="protein sequence ID" value="KAA1184421.1"/>
    <property type="molecule type" value="Genomic_DNA"/>
</dbReference>
<reference evidence="7 8" key="1">
    <citation type="submission" date="2019-07" db="EMBL/GenBank/DDBJ databases">
        <title>The Draft Genome Sequence of Rhizobium tropici SARCC-755 Associated with Superior Nodulation on Pigeonpea (Cajanus cajan (L.) Millsp.).</title>
        <authorList>
            <person name="Bopape F.L."/>
            <person name="Hassen A.I."/>
            <person name="Swanevelder Z.H."/>
            <person name="Gwata E.T."/>
        </authorList>
    </citation>
    <scope>NUCLEOTIDE SEQUENCE [LARGE SCALE GENOMIC DNA]</scope>
    <source>
        <strain evidence="7 8">SARCC-755</strain>
    </source>
</reference>
<evidence type="ECO:0000256" key="1">
    <source>
        <dbReference type="ARBA" id="ARBA00004167"/>
    </source>
</evidence>
<evidence type="ECO:0000313" key="7">
    <source>
        <dbReference type="EMBL" id="KAA1184421.1"/>
    </source>
</evidence>
<organism evidence="7 8">
    <name type="scientific">Rhizobium tropici</name>
    <dbReference type="NCBI Taxonomy" id="398"/>
    <lineage>
        <taxon>Bacteria</taxon>
        <taxon>Pseudomonadati</taxon>
        <taxon>Pseudomonadota</taxon>
        <taxon>Alphaproteobacteria</taxon>
        <taxon>Hyphomicrobiales</taxon>
        <taxon>Rhizobiaceae</taxon>
        <taxon>Rhizobium/Agrobacterium group</taxon>
        <taxon>Rhizobium</taxon>
    </lineage>
</organism>
<evidence type="ECO:0000313" key="8">
    <source>
        <dbReference type="Proteomes" id="UP000323608"/>
    </source>
</evidence>
<evidence type="ECO:0000256" key="3">
    <source>
        <dbReference type="ARBA" id="ARBA00022692"/>
    </source>
</evidence>
<dbReference type="InterPro" id="IPR005331">
    <property type="entry name" value="Sulfotransferase"/>
</dbReference>
<dbReference type="Pfam" id="PF03567">
    <property type="entry name" value="Sulfotransfer_2"/>
    <property type="match status" value="1"/>
</dbReference>
<dbReference type="GO" id="GO:0017095">
    <property type="term" value="F:heparan sulfate 6-sulfotransferase activity"/>
    <property type="evidence" value="ECO:0007669"/>
    <property type="project" value="TreeGrafter"/>
</dbReference>
<keyword evidence="2 7" id="KW-0808">Transferase</keyword>